<dbReference type="Proteomes" id="UP000240883">
    <property type="component" value="Unassembled WGS sequence"/>
</dbReference>
<name>A0A2T2NSP7_CORCC</name>
<dbReference type="EMBL" id="KZ678134">
    <property type="protein sequence ID" value="PSN68433.1"/>
    <property type="molecule type" value="Genomic_DNA"/>
</dbReference>
<dbReference type="AlphaFoldDB" id="A0A2T2NSP7"/>
<feature type="region of interest" description="Disordered" evidence="1">
    <location>
        <begin position="26"/>
        <end position="49"/>
    </location>
</feature>
<reference evidence="2 3" key="1">
    <citation type="journal article" date="2018" name="Front. Microbiol.">
        <title>Genome-Wide Analysis of Corynespora cassiicola Leaf Fall Disease Putative Effectors.</title>
        <authorList>
            <person name="Lopez D."/>
            <person name="Ribeiro S."/>
            <person name="Label P."/>
            <person name="Fumanal B."/>
            <person name="Venisse J.S."/>
            <person name="Kohler A."/>
            <person name="de Oliveira R.R."/>
            <person name="Labutti K."/>
            <person name="Lipzen A."/>
            <person name="Lail K."/>
            <person name="Bauer D."/>
            <person name="Ohm R.A."/>
            <person name="Barry K.W."/>
            <person name="Spatafora J."/>
            <person name="Grigoriev I.V."/>
            <person name="Martin F.M."/>
            <person name="Pujade-Renaud V."/>
        </authorList>
    </citation>
    <scope>NUCLEOTIDE SEQUENCE [LARGE SCALE GENOMIC DNA]</scope>
    <source>
        <strain evidence="2 3">Philippines</strain>
    </source>
</reference>
<gene>
    <name evidence="2" type="ORF">BS50DRAFT_364977</name>
</gene>
<proteinExistence type="predicted"/>
<sequence>MSRQDMYSLLHASASIAVTLRHQTPSANISHPPLQPSNPTPSTTLDNRPESIPCPIHICRTLPWPSPATPVTSLTIAILLQSRPPDPTSARPLDRVFPSWPCHSCDISVLPQSQASNCRKLTPRATGVVGTRDPIRS</sequence>
<evidence type="ECO:0000256" key="1">
    <source>
        <dbReference type="SAM" id="MobiDB-lite"/>
    </source>
</evidence>
<accession>A0A2T2NSP7</accession>
<evidence type="ECO:0000313" key="3">
    <source>
        <dbReference type="Proteomes" id="UP000240883"/>
    </source>
</evidence>
<organism evidence="2 3">
    <name type="scientific">Corynespora cassiicola Philippines</name>
    <dbReference type="NCBI Taxonomy" id="1448308"/>
    <lineage>
        <taxon>Eukaryota</taxon>
        <taxon>Fungi</taxon>
        <taxon>Dikarya</taxon>
        <taxon>Ascomycota</taxon>
        <taxon>Pezizomycotina</taxon>
        <taxon>Dothideomycetes</taxon>
        <taxon>Pleosporomycetidae</taxon>
        <taxon>Pleosporales</taxon>
        <taxon>Corynesporascaceae</taxon>
        <taxon>Corynespora</taxon>
    </lineage>
</organism>
<protein>
    <submittedName>
        <fullName evidence="2">Uncharacterized protein</fullName>
    </submittedName>
</protein>
<evidence type="ECO:0000313" key="2">
    <source>
        <dbReference type="EMBL" id="PSN68433.1"/>
    </source>
</evidence>
<keyword evidence="3" id="KW-1185">Reference proteome</keyword>